<name>A0A0J1GQV8_9GAMM</name>
<keyword evidence="3" id="KW-0560">Oxidoreductase</keyword>
<dbReference type="RefSeq" id="WP_047873626.1">
    <property type="nucleotide sequence ID" value="NZ_BMYC01000001.1"/>
</dbReference>
<dbReference type="EMBL" id="LDOV01000010">
    <property type="protein sequence ID" value="KLV02153.1"/>
    <property type="molecule type" value="Genomic_DNA"/>
</dbReference>
<dbReference type="AlphaFoldDB" id="A0A0J1GQV8"/>
<evidence type="ECO:0000256" key="3">
    <source>
        <dbReference type="ARBA" id="ARBA00023002"/>
    </source>
</evidence>
<evidence type="ECO:0000313" key="5">
    <source>
        <dbReference type="EMBL" id="KLV02153.1"/>
    </source>
</evidence>
<evidence type="ECO:0000256" key="1">
    <source>
        <dbReference type="ARBA" id="ARBA00001974"/>
    </source>
</evidence>
<sequence length="498" mass="54857">MNEYSISAPTSPHSLRVGIIGGGIAGSTMALQLAELGIHVELFEAGTSLVNGPPICHLHAGGNLYREISDEQCITLLKQSIDTVKVFPHTVNVRPTVIAVPQHDSSDPAALLPRLNTLQAIYQQLVKDDATNEVLGDPQHYFKLYEQEDMARLAQCATPDVPTTLDDWMIPVAKQLNLDSFKFPLVLVQEFGWSVFRLSATAQLALSRMPNCAVHTHSKVTHLQQNAEQTWTIEYQTQPSPEAEHHTHTTQVDYLINACGFQTGTIDDLAKLSRERLVEFKAAYVTHWAECDGIWPEVIFHGERGTPDGMAQLTPYPNGYFQLHGMTEDITLFKQGLVSSTAQSAQPQLQDTFIRKIQQGWPNDEATLRSERAITHMSRFVPHYASATVGGKPLFGAQQIPGGDASLRAADISFDGQRYARTEIVKASSALSAAHSVVDKLIEEGLFTYHDSEQMQALTLPVTRAVSANDVETKAVALAEERQYPMALAQPFSYPIAS</sequence>
<dbReference type="InterPro" id="IPR050315">
    <property type="entry name" value="FAD-oxidoreductase_2"/>
</dbReference>
<dbReference type="InterPro" id="IPR036188">
    <property type="entry name" value="FAD/NAD-bd_sf"/>
</dbReference>
<dbReference type="GO" id="GO:0016491">
    <property type="term" value="F:oxidoreductase activity"/>
    <property type="evidence" value="ECO:0007669"/>
    <property type="project" value="UniProtKB-KW"/>
</dbReference>
<dbReference type="Pfam" id="PF01266">
    <property type="entry name" value="DAO"/>
    <property type="match status" value="1"/>
</dbReference>
<dbReference type="InterPro" id="IPR006076">
    <property type="entry name" value="FAD-dep_OxRdtase"/>
</dbReference>
<organism evidence="5 6">
    <name type="scientific">Photobacterium aphoticum</name>
    <dbReference type="NCBI Taxonomy" id="754436"/>
    <lineage>
        <taxon>Bacteria</taxon>
        <taxon>Pseudomonadati</taxon>
        <taxon>Pseudomonadota</taxon>
        <taxon>Gammaproteobacteria</taxon>
        <taxon>Vibrionales</taxon>
        <taxon>Vibrionaceae</taxon>
        <taxon>Photobacterium</taxon>
    </lineage>
</organism>
<feature type="domain" description="FAD dependent oxidoreductase" evidence="4">
    <location>
        <begin position="17"/>
        <end position="369"/>
    </location>
</feature>
<reference evidence="5 6" key="1">
    <citation type="submission" date="2015-05" db="EMBL/GenBank/DDBJ databases">
        <title>Photobacterium galathea sp. nov.</title>
        <authorList>
            <person name="Machado H."/>
            <person name="Gram L."/>
        </authorList>
    </citation>
    <scope>NUCLEOTIDE SEQUENCE [LARGE SCALE GENOMIC DNA]</scope>
    <source>
        <strain evidence="5 6">DSM 25995</strain>
    </source>
</reference>
<dbReference type="PATRIC" id="fig|754436.4.peg.1148"/>
<protein>
    <submittedName>
        <fullName evidence="5">Oxidoreductase</fullName>
    </submittedName>
</protein>
<dbReference type="Proteomes" id="UP000036426">
    <property type="component" value="Unassembled WGS sequence"/>
</dbReference>
<keyword evidence="2" id="KW-0274">FAD</keyword>
<evidence type="ECO:0000256" key="2">
    <source>
        <dbReference type="ARBA" id="ARBA00022827"/>
    </source>
</evidence>
<dbReference type="PANTHER" id="PTHR43400">
    <property type="entry name" value="FUMARATE REDUCTASE"/>
    <property type="match status" value="1"/>
</dbReference>
<evidence type="ECO:0000259" key="4">
    <source>
        <dbReference type="Pfam" id="PF01266"/>
    </source>
</evidence>
<dbReference type="SUPFAM" id="SSF51905">
    <property type="entry name" value="FAD/NAD(P)-binding domain"/>
    <property type="match status" value="1"/>
</dbReference>
<comment type="caution">
    <text evidence="5">The sequence shown here is derived from an EMBL/GenBank/DDBJ whole genome shotgun (WGS) entry which is preliminary data.</text>
</comment>
<dbReference type="PANTHER" id="PTHR43400:SF7">
    <property type="entry name" value="FAD-DEPENDENT OXIDOREDUCTASE 2 FAD BINDING DOMAIN-CONTAINING PROTEIN"/>
    <property type="match status" value="1"/>
</dbReference>
<proteinExistence type="predicted"/>
<dbReference type="Gene3D" id="3.50.50.60">
    <property type="entry name" value="FAD/NAD(P)-binding domain"/>
    <property type="match status" value="1"/>
</dbReference>
<gene>
    <name evidence="5" type="ORF">ABT58_05410</name>
</gene>
<dbReference type="OrthoDB" id="1401001at2"/>
<accession>A0A0J1GQV8</accession>
<keyword evidence="2" id="KW-0285">Flavoprotein</keyword>
<keyword evidence="6" id="KW-1185">Reference proteome</keyword>
<evidence type="ECO:0000313" key="6">
    <source>
        <dbReference type="Proteomes" id="UP000036426"/>
    </source>
</evidence>
<comment type="cofactor">
    <cofactor evidence="1">
        <name>FAD</name>
        <dbReference type="ChEBI" id="CHEBI:57692"/>
    </cofactor>
</comment>